<evidence type="ECO:0000313" key="2">
    <source>
        <dbReference type="Proteomes" id="UP000192276"/>
    </source>
</evidence>
<dbReference type="OrthoDB" id="603045at2"/>
<evidence type="ECO:0008006" key="3">
    <source>
        <dbReference type="Google" id="ProtNLM"/>
    </source>
</evidence>
<comment type="caution">
    <text evidence="1">The sequence shown here is derived from an EMBL/GenBank/DDBJ whole genome shotgun (WGS) entry which is preliminary data.</text>
</comment>
<dbReference type="Gene3D" id="3.40.50.450">
    <property type="match status" value="1"/>
</dbReference>
<dbReference type="Gene3D" id="3.40.50.1460">
    <property type="match status" value="2"/>
</dbReference>
<reference evidence="2" key="1">
    <citation type="submission" date="2016-04" db="EMBL/GenBank/DDBJ databases">
        <authorList>
            <person name="Chen L."/>
            <person name="Zhuang W."/>
            <person name="Wang G."/>
        </authorList>
    </citation>
    <scope>NUCLEOTIDE SEQUENCE [LARGE SCALE GENOMIC DNA]</scope>
    <source>
        <strain evidence="2">208</strain>
    </source>
</reference>
<protein>
    <recommendedName>
        <fullName evidence="3">CHAT domain-containing protein</fullName>
    </recommendedName>
</protein>
<dbReference type="STRING" id="550983.A4R26_29175"/>
<dbReference type="InterPro" id="IPR041164">
    <property type="entry name" value="LDcluster4"/>
</dbReference>
<dbReference type="Proteomes" id="UP000192276">
    <property type="component" value="Unassembled WGS sequence"/>
</dbReference>
<accession>A0A1V9F0S3</accession>
<dbReference type="EMBL" id="LWBP01000216">
    <property type="protein sequence ID" value="OQP51892.1"/>
    <property type="molecule type" value="Genomic_DNA"/>
</dbReference>
<evidence type="ECO:0000313" key="1">
    <source>
        <dbReference type="EMBL" id="OQP51892.1"/>
    </source>
</evidence>
<dbReference type="Pfam" id="PF18306">
    <property type="entry name" value="LDcluster4"/>
    <property type="match status" value="1"/>
</dbReference>
<gene>
    <name evidence="1" type="ORF">A4R26_29175</name>
</gene>
<sequence>MNPFPFPFPAAALSEVNGSKLHWFYKRFVENFYNEYRLGHFLLAAYAAVPAFITPDLLYKLWQNFNRYKWNGAPVSIHRVAVSDLLLSPLCREVGYELYEMDHDIRMAFLEWLKKEGTTELWKKRQVRDLNEIAKFVEDYHLLPNPAGKRWGAEYIETQTMEAVSYYNPTAVTERLFNKLRTASTPPFRETELLHTIDLFIKTRNRLTRLDSAFHLTDSEQKQLDWMHAWKALIEQNNKGFIERLNARQDLYELFNDTKTGIEIEISKGMITQLNAFSDRKLRALVVGVNEKLDGRNNDEYVNSALLFADLLRELTPSTALDLTVLTGENATHKAILENWQRMATTATPNDDLLFYIASDAIRADVHCHVACYDSDMEGGQYDWLHDSEIGNAANAARGSSVTIFAQVDHAATPYWIDNSKPGNILFAACDFEQEAIYLPYQVDDRQYCAFTFALVLSLQKNKTWFSNRSVFINAFRQYELCFIREREDFWIKKTPRLLCNSETYNRFFLHGKHPTAELQDLLRFHSYLDERSTGSWNKKTAMALAEYTKDRGLSKDMTKQEYILELEGDKVQLLIDQVMSDERNEQPVFLLIFSDPTNELENLQREREVIIKHLEGSGLMAKWEILIDCDRQTLISTLKNKDYRNRIQFVYYAGRDSAGNFHLQDGEFTLPEFAELFDYQENIKLFIANTCRSHLFAEYAAQLGVALSIGIEGIVDDHNAAEFGIKMFSLIGEGYDLMKNIDAFKQILSTYNYSTNTYNLFTAPWVNEETKVSWQRNGSNANQPTTESPEIYALIVGIDHYEYSDPAVSEGAVNDAMNFREWVLQENGKPENIHVLISSIGENMNQESIDNALIRLTSGVDRQSSRQRLLLLYFAGLGLEAPDGPLLLLPGWTPQLRNSCININSYITALRDNAYFHGLCCFYDLQKIYNIEARGLIPLFKLPLAGVGQTSAFSMGHIAREQGVYEELNKAPEISRGMLTKELIHGLAGSAVNGEGNITFRSIRNYLTGKLRTLPLHSTIDGNENFSIATGKQQPLQTVEFRFAKNHLGKTIRILGRNAEVVFNTILNSVSLSLELEHELYVLQIPGLNISRLFEVTTQDRTQLIDLSWQFLNKWIWVAGTGFDLTEEEVRTAKAVGQFLAEQGYGLITGGWPGVDYLAAEAYYNTLESITDVDNKDYLIQFVETGHKADFKKGMIQTVSPEDSKDVSREKAFVVISIGGKGGTFEIFEYAREYNLPFIPLFHTGGDSAKAYNILTNDPDPYVDIDLSPLRLVQPGHDADNYLKPLQNILEQLNDDSTKNKN</sequence>
<organism evidence="1 2">
    <name type="scientific">Niastella populi</name>
    <dbReference type="NCBI Taxonomy" id="550983"/>
    <lineage>
        <taxon>Bacteria</taxon>
        <taxon>Pseudomonadati</taxon>
        <taxon>Bacteroidota</taxon>
        <taxon>Chitinophagia</taxon>
        <taxon>Chitinophagales</taxon>
        <taxon>Chitinophagaceae</taxon>
        <taxon>Niastella</taxon>
    </lineage>
</organism>
<name>A0A1V9F0S3_9BACT</name>
<proteinExistence type="predicted"/>
<keyword evidence="2" id="KW-1185">Reference proteome</keyword>
<dbReference type="RefSeq" id="WP_081169853.1">
    <property type="nucleotide sequence ID" value="NZ_LWBP01000216.1"/>
</dbReference>
<dbReference type="SUPFAM" id="SSF102405">
    <property type="entry name" value="MCP/YpsA-like"/>
    <property type="match status" value="1"/>
</dbReference>